<keyword evidence="9" id="KW-0411">Iron-sulfur</keyword>
<dbReference type="Gene3D" id="1.10.260.50">
    <property type="match status" value="1"/>
</dbReference>
<comment type="cofactor">
    <cofactor evidence="1">
        <name>pyridoxal 5'-phosphate</name>
        <dbReference type="ChEBI" id="CHEBI:597326"/>
    </cofactor>
</comment>
<evidence type="ECO:0000313" key="12">
    <source>
        <dbReference type="EMBL" id="GHA91115.1"/>
    </source>
</evidence>
<dbReference type="EMBL" id="BMZH01000004">
    <property type="protein sequence ID" value="GHA91115.1"/>
    <property type="molecule type" value="Genomic_DNA"/>
</dbReference>
<keyword evidence="8" id="KW-0408">Iron</keyword>
<dbReference type="Pfam" id="PF00266">
    <property type="entry name" value="Aminotran_5"/>
    <property type="match status" value="1"/>
</dbReference>
<dbReference type="PANTHER" id="PTHR11601:SF34">
    <property type="entry name" value="CYSTEINE DESULFURASE"/>
    <property type="match status" value="1"/>
</dbReference>
<feature type="domain" description="Aminotransferase class V" evidence="11">
    <location>
        <begin position="3"/>
        <end position="356"/>
    </location>
</feature>
<protein>
    <recommendedName>
        <fullName evidence="4">Cysteine desulfurase</fullName>
    </recommendedName>
</protein>
<comment type="caution">
    <text evidence="12">The sequence shown here is derived from an EMBL/GenBank/DDBJ whole genome shotgun (WGS) entry which is preliminary data.</text>
</comment>
<reference evidence="12" key="1">
    <citation type="journal article" date="2014" name="Int. J. Syst. Evol. Microbiol.">
        <title>Complete genome sequence of Corynebacterium casei LMG S-19264T (=DSM 44701T), isolated from a smear-ripened cheese.</title>
        <authorList>
            <consortium name="US DOE Joint Genome Institute (JGI-PGF)"/>
            <person name="Walter F."/>
            <person name="Albersmeier A."/>
            <person name="Kalinowski J."/>
            <person name="Ruckert C."/>
        </authorList>
    </citation>
    <scope>NUCLEOTIDE SEQUENCE</scope>
    <source>
        <strain evidence="12">KCTC 32513</strain>
    </source>
</reference>
<evidence type="ECO:0000259" key="11">
    <source>
        <dbReference type="Pfam" id="PF00266"/>
    </source>
</evidence>
<dbReference type="Gene3D" id="3.90.1150.10">
    <property type="entry name" value="Aspartate Aminotransferase, domain 1"/>
    <property type="match status" value="1"/>
</dbReference>
<organism evidence="12 13">
    <name type="scientific">Algimonas arctica</name>
    <dbReference type="NCBI Taxonomy" id="1479486"/>
    <lineage>
        <taxon>Bacteria</taxon>
        <taxon>Pseudomonadati</taxon>
        <taxon>Pseudomonadota</taxon>
        <taxon>Alphaproteobacteria</taxon>
        <taxon>Maricaulales</taxon>
        <taxon>Robiginitomaculaceae</taxon>
        <taxon>Algimonas</taxon>
    </lineage>
</organism>
<dbReference type="RefSeq" id="WP_189496596.1">
    <property type="nucleotide sequence ID" value="NZ_BMZH01000004.1"/>
</dbReference>
<dbReference type="Gene3D" id="3.40.640.10">
    <property type="entry name" value="Type I PLP-dependent aspartate aminotransferase-like (Major domain)"/>
    <property type="match status" value="1"/>
</dbReference>
<evidence type="ECO:0000256" key="4">
    <source>
        <dbReference type="ARBA" id="ARBA00013558"/>
    </source>
</evidence>
<dbReference type="SUPFAM" id="SSF53383">
    <property type="entry name" value="PLP-dependent transferases"/>
    <property type="match status" value="1"/>
</dbReference>
<dbReference type="AlphaFoldDB" id="A0A8J3CRG8"/>
<dbReference type="InterPro" id="IPR015424">
    <property type="entry name" value="PyrdxlP-dep_Trfase"/>
</dbReference>
<evidence type="ECO:0000256" key="8">
    <source>
        <dbReference type="ARBA" id="ARBA00023004"/>
    </source>
</evidence>
<evidence type="ECO:0000256" key="7">
    <source>
        <dbReference type="ARBA" id="ARBA00022898"/>
    </source>
</evidence>
<proteinExistence type="inferred from homology"/>
<keyword evidence="13" id="KW-1185">Reference proteome</keyword>
<dbReference type="PIRSF" id="PIRSF005572">
    <property type="entry name" value="NifS"/>
    <property type="match status" value="1"/>
</dbReference>
<evidence type="ECO:0000256" key="2">
    <source>
        <dbReference type="ARBA" id="ARBA00003120"/>
    </source>
</evidence>
<evidence type="ECO:0000313" key="13">
    <source>
        <dbReference type="Proteomes" id="UP000634004"/>
    </source>
</evidence>
<dbReference type="InterPro" id="IPR000192">
    <property type="entry name" value="Aminotrans_V_dom"/>
</dbReference>
<comment type="similarity">
    <text evidence="3">Belongs to the class-V pyridoxal-phosphate-dependent aminotransferase family. NifS/IscS subfamily.</text>
</comment>
<reference evidence="12" key="2">
    <citation type="submission" date="2020-09" db="EMBL/GenBank/DDBJ databases">
        <authorList>
            <person name="Sun Q."/>
            <person name="Kim S."/>
        </authorList>
    </citation>
    <scope>NUCLEOTIDE SEQUENCE</scope>
    <source>
        <strain evidence="12">KCTC 32513</strain>
    </source>
</reference>
<dbReference type="GO" id="GO:0031071">
    <property type="term" value="F:cysteine desulfurase activity"/>
    <property type="evidence" value="ECO:0007669"/>
    <property type="project" value="UniProtKB-EC"/>
</dbReference>
<keyword evidence="7" id="KW-0663">Pyridoxal phosphate</keyword>
<accession>A0A8J3CRG8</accession>
<dbReference type="GO" id="GO:0051536">
    <property type="term" value="F:iron-sulfur cluster binding"/>
    <property type="evidence" value="ECO:0007669"/>
    <property type="project" value="UniProtKB-KW"/>
</dbReference>
<evidence type="ECO:0000256" key="6">
    <source>
        <dbReference type="ARBA" id="ARBA00022723"/>
    </source>
</evidence>
<name>A0A8J3CRG8_9PROT</name>
<evidence type="ECO:0000256" key="3">
    <source>
        <dbReference type="ARBA" id="ARBA00006490"/>
    </source>
</evidence>
<dbReference type="Proteomes" id="UP000634004">
    <property type="component" value="Unassembled WGS sequence"/>
</dbReference>
<evidence type="ECO:0000256" key="10">
    <source>
        <dbReference type="ARBA" id="ARBA00050776"/>
    </source>
</evidence>
<dbReference type="PANTHER" id="PTHR11601">
    <property type="entry name" value="CYSTEINE DESULFURYLASE FAMILY MEMBER"/>
    <property type="match status" value="1"/>
</dbReference>
<sequence length="370" mass="37842">MSIYLDHNATSPAPQSVIDAVSHAMGVIGNASAQHRHGRAAASLIAEAREAVGMAMGQCAQDVIFTGSGTEALNTAIHSAVASGSQHLLISSLDHPATIMAAEVSGARVTLLPATASGRTDMDALAAILAEWDDNEGQPFLSMVAANSETGVIQDTDRAIDLMQEAGGLVLIDAVQAMGKLPMAFPADYVAVSAHKIGGPQGVGALYVSPDAPFTSLLHGGGQERRRRAGTLNTAGIAGFGAAAVDMDTRLSGSADLRDALQAALLEIDPDTVIFGAGEARLPNTLFISAPGLRAMTAMMNFDLAGISVSTGTACSSGKVGESRALRAMGRINDAPDGAIRISFGPGNTMNDVQAVATVWATLRKARKAA</sequence>
<evidence type="ECO:0000256" key="5">
    <source>
        <dbReference type="ARBA" id="ARBA00022679"/>
    </source>
</evidence>
<gene>
    <name evidence="12" type="primary">nifS</name>
    <name evidence="12" type="ORF">GCM10009069_12820</name>
</gene>
<keyword evidence="6" id="KW-0479">Metal-binding</keyword>
<dbReference type="GO" id="GO:0046872">
    <property type="term" value="F:metal ion binding"/>
    <property type="evidence" value="ECO:0007669"/>
    <property type="project" value="UniProtKB-KW"/>
</dbReference>
<comment type="function">
    <text evidence="2">Catalyzes the removal of elemental sulfur atoms from cysteine to produce alanine. Seems to participate in the biosynthesis of the nitrogenase metalloclusters by providing the inorganic sulfur required for the Fe-S core formation.</text>
</comment>
<keyword evidence="5" id="KW-0808">Transferase</keyword>
<dbReference type="InterPro" id="IPR015422">
    <property type="entry name" value="PyrdxlP-dep_Trfase_small"/>
</dbReference>
<evidence type="ECO:0000256" key="9">
    <source>
        <dbReference type="ARBA" id="ARBA00023014"/>
    </source>
</evidence>
<comment type="catalytic activity">
    <reaction evidence="10">
        <text>(sulfur carrier)-H + L-cysteine = (sulfur carrier)-SH + L-alanine</text>
        <dbReference type="Rhea" id="RHEA:43892"/>
        <dbReference type="Rhea" id="RHEA-COMP:14737"/>
        <dbReference type="Rhea" id="RHEA-COMP:14739"/>
        <dbReference type="ChEBI" id="CHEBI:29917"/>
        <dbReference type="ChEBI" id="CHEBI:35235"/>
        <dbReference type="ChEBI" id="CHEBI:57972"/>
        <dbReference type="ChEBI" id="CHEBI:64428"/>
        <dbReference type="EC" id="2.8.1.7"/>
    </reaction>
</comment>
<dbReference type="InterPro" id="IPR015421">
    <property type="entry name" value="PyrdxlP-dep_Trfase_major"/>
</dbReference>
<evidence type="ECO:0000256" key="1">
    <source>
        <dbReference type="ARBA" id="ARBA00001933"/>
    </source>
</evidence>
<dbReference type="InterPro" id="IPR016454">
    <property type="entry name" value="Cysteine_dSase"/>
</dbReference>